<dbReference type="RefSeq" id="XP_009793491.1">
    <property type="nucleotide sequence ID" value="XM_009795189.1"/>
</dbReference>
<evidence type="ECO:0000313" key="2">
    <source>
        <dbReference type="RefSeq" id="XP_009793491.1"/>
    </source>
</evidence>
<evidence type="ECO:0000313" key="1">
    <source>
        <dbReference type="Proteomes" id="UP000189701"/>
    </source>
</evidence>
<dbReference type="AlphaFoldDB" id="A0A1U7XV24"/>
<dbReference type="InterPro" id="IPR036397">
    <property type="entry name" value="RNaseH_sf"/>
</dbReference>
<reference evidence="2" key="2">
    <citation type="submission" date="2025-08" db="UniProtKB">
        <authorList>
            <consortium name="RefSeq"/>
        </authorList>
    </citation>
    <scope>IDENTIFICATION</scope>
    <source>
        <tissue evidence="2">Leaf</tissue>
    </source>
</reference>
<proteinExistence type="predicted"/>
<name>A0A1U7XV24_NICSY</name>
<dbReference type="Proteomes" id="UP000189701">
    <property type="component" value="Unplaced"/>
</dbReference>
<dbReference type="GO" id="GO:0003676">
    <property type="term" value="F:nucleic acid binding"/>
    <property type="evidence" value="ECO:0007669"/>
    <property type="project" value="InterPro"/>
</dbReference>
<dbReference type="eggNOG" id="KOG0017">
    <property type="taxonomic scope" value="Eukaryota"/>
</dbReference>
<keyword evidence="1" id="KW-1185">Reference proteome</keyword>
<dbReference type="PANTHER" id="PTHR48475">
    <property type="entry name" value="RIBONUCLEASE H"/>
    <property type="match status" value="1"/>
</dbReference>
<dbReference type="PANTHER" id="PTHR48475:SF2">
    <property type="entry name" value="RIBONUCLEASE H"/>
    <property type="match status" value="1"/>
</dbReference>
<dbReference type="SUPFAM" id="SSF56672">
    <property type="entry name" value="DNA/RNA polymerases"/>
    <property type="match status" value="1"/>
</dbReference>
<protein>
    <submittedName>
        <fullName evidence="2">Uncharacterized protein LOC104240352</fullName>
    </submittedName>
</protein>
<reference evidence="1" key="1">
    <citation type="journal article" date="2013" name="Genome Biol.">
        <title>Reference genomes and transcriptomes of Nicotiana sylvestris and Nicotiana tomentosiformis.</title>
        <authorList>
            <person name="Sierro N."/>
            <person name="Battey J.N."/>
            <person name="Ouadi S."/>
            <person name="Bovet L."/>
            <person name="Goepfert S."/>
            <person name="Bakaher N."/>
            <person name="Peitsch M.C."/>
            <person name="Ivanov N.V."/>
        </authorList>
    </citation>
    <scope>NUCLEOTIDE SEQUENCE [LARGE SCALE GENOMIC DNA]</scope>
</reference>
<sequence length="265" mass="29491">MKFNPEKCAFRVGSDKFLGFMFSNRGIVINHDKIRAIEEITVVNNVKAIQRLTGRIAALGIFISRSSDKDTTSSPNLKKEQLRMDSGMPTCPGRTETSIKTAKLINIETEYRAMIAGLELAKGLGAEVIEAKCDSVLVVSQNSEADTLANLASSVEEEDLLPEAVFQLIRSLVKEGHAKINSTSLRWDWRNKYIVYLKDRKLPTDPKESRALRTRAARFSLDENGALYRREFDGPLAVCLGLDDTDYVLREIHEGTCGNHSGQAP</sequence>
<organism evidence="1 2">
    <name type="scientific">Nicotiana sylvestris</name>
    <name type="common">Wood tobacco</name>
    <name type="synonym">South American tobacco</name>
    <dbReference type="NCBI Taxonomy" id="4096"/>
    <lineage>
        <taxon>Eukaryota</taxon>
        <taxon>Viridiplantae</taxon>
        <taxon>Streptophyta</taxon>
        <taxon>Embryophyta</taxon>
        <taxon>Tracheophyta</taxon>
        <taxon>Spermatophyta</taxon>
        <taxon>Magnoliopsida</taxon>
        <taxon>eudicotyledons</taxon>
        <taxon>Gunneridae</taxon>
        <taxon>Pentapetalae</taxon>
        <taxon>asterids</taxon>
        <taxon>lamiids</taxon>
        <taxon>Solanales</taxon>
        <taxon>Solanaceae</taxon>
        <taxon>Nicotianoideae</taxon>
        <taxon>Nicotianeae</taxon>
        <taxon>Nicotiana</taxon>
    </lineage>
</organism>
<dbReference type="Gene3D" id="3.30.420.10">
    <property type="entry name" value="Ribonuclease H-like superfamily/Ribonuclease H"/>
    <property type="match status" value="1"/>
</dbReference>
<gene>
    <name evidence="2" type="primary">LOC104240352</name>
</gene>
<dbReference type="InterPro" id="IPR043502">
    <property type="entry name" value="DNA/RNA_pol_sf"/>
</dbReference>
<accession>A0A1U7XV24</accession>